<feature type="non-terminal residue" evidence="1">
    <location>
        <position position="1"/>
    </location>
</feature>
<sequence length="63" mass="7254">ESDRALKGCPNSGDKKCDYYIDKFYRNIHISQAAKDTLSGYKSRGRGNSCIDFAFYIWQYNSS</sequence>
<accession>X1D8Z8</accession>
<protein>
    <submittedName>
        <fullName evidence="1">Uncharacterized protein</fullName>
    </submittedName>
</protein>
<proteinExistence type="predicted"/>
<gene>
    <name evidence="1" type="ORF">S01H4_53051</name>
</gene>
<comment type="caution">
    <text evidence="1">The sequence shown here is derived from an EMBL/GenBank/DDBJ whole genome shotgun (WGS) entry which is preliminary data.</text>
</comment>
<organism evidence="1">
    <name type="scientific">marine sediment metagenome</name>
    <dbReference type="NCBI Taxonomy" id="412755"/>
    <lineage>
        <taxon>unclassified sequences</taxon>
        <taxon>metagenomes</taxon>
        <taxon>ecological metagenomes</taxon>
    </lineage>
</organism>
<name>X1D8Z8_9ZZZZ</name>
<reference evidence="1" key="1">
    <citation type="journal article" date="2014" name="Front. Microbiol.">
        <title>High frequency of phylogenetically diverse reductive dehalogenase-homologous genes in deep subseafloor sedimentary metagenomes.</title>
        <authorList>
            <person name="Kawai M."/>
            <person name="Futagami T."/>
            <person name="Toyoda A."/>
            <person name="Takaki Y."/>
            <person name="Nishi S."/>
            <person name="Hori S."/>
            <person name="Arai W."/>
            <person name="Tsubouchi T."/>
            <person name="Morono Y."/>
            <person name="Uchiyama I."/>
            <person name="Ito T."/>
            <person name="Fujiyama A."/>
            <person name="Inagaki F."/>
            <person name="Takami H."/>
        </authorList>
    </citation>
    <scope>NUCLEOTIDE SEQUENCE</scope>
    <source>
        <strain evidence="1">Expedition CK06-06</strain>
    </source>
</reference>
<dbReference type="EMBL" id="BART01030370">
    <property type="protein sequence ID" value="GAH16712.1"/>
    <property type="molecule type" value="Genomic_DNA"/>
</dbReference>
<dbReference type="AlphaFoldDB" id="X1D8Z8"/>
<evidence type="ECO:0000313" key="1">
    <source>
        <dbReference type="EMBL" id="GAH16712.1"/>
    </source>
</evidence>